<evidence type="ECO:0000256" key="1">
    <source>
        <dbReference type="ARBA" id="ARBA00022729"/>
    </source>
</evidence>
<feature type="region of interest" description="Disordered" evidence="2">
    <location>
        <begin position="400"/>
        <end position="438"/>
    </location>
</feature>
<feature type="region of interest" description="Disordered" evidence="2">
    <location>
        <begin position="607"/>
        <end position="638"/>
    </location>
</feature>
<feature type="compositionally biased region" description="Low complexity" evidence="2">
    <location>
        <begin position="621"/>
        <end position="638"/>
    </location>
</feature>
<dbReference type="Pfam" id="PF10182">
    <property type="entry name" value="Flo11"/>
    <property type="match status" value="2"/>
</dbReference>
<accession>A0A9W7DF11</accession>
<dbReference type="PROSITE" id="PS51164">
    <property type="entry name" value="CBM1_2"/>
    <property type="match status" value="1"/>
</dbReference>
<keyword evidence="7" id="KW-1185">Reference proteome</keyword>
<reference evidence="6" key="1">
    <citation type="submission" date="2023-04" db="EMBL/GenBank/DDBJ databases">
        <title>Ambrosiozyma monospora NBRC 1965.</title>
        <authorList>
            <person name="Ichikawa N."/>
            <person name="Sato H."/>
            <person name="Tonouchi N."/>
        </authorList>
    </citation>
    <scope>NUCLEOTIDE SEQUENCE</scope>
    <source>
        <strain evidence="6">NBRC 1965</strain>
    </source>
</reference>
<dbReference type="GO" id="GO:0030248">
    <property type="term" value="F:cellulose binding"/>
    <property type="evidence" value="ECO:0007669"/>
    <property type="project" value="InterPro"/>
</dbReference>
<evidence type="ECO:0000313" key="6">
    <source>
        <dbReference type="EMBL" id="GMG28660.1"/>
    </source>
</evidence>
<dbReference type="OrthoDB" id="4070545at2759"/>
<feature type="region of interest" description="Disordered" evidence="2">
    <location>
        <begin position="67"/>
        <end position="130"/>
    </location>
</feature>
<dbReference type="AlphaFoldDB" id="A0A9W7DF11"/>
<evidence type="ECO:0000256" key="2">
    <source>
        <dbReference type="SAM" id="MobiDB-lite"/>
    </source>
</evidence>
<dbReference type="EMBL" id="BSXU01001550">
    <property type="protein sequence ID" value="GMG28660.1"/>
    <property type="molecule type" value="Genomic_DNA"/>
</dbReference>
<evidence type="ECO:0000259" key="4">
    <source>
        <dbReference type="PROSITE" id="PS51164"/>
    </source>
</evidence>
<feature type="region of interest" description="Disordered" evidence="2">
    <location>
        <begin position="315"/>
        <end position="345"/>
    </location>
</feature>
<dbReference type="InterPro" id="IPR035971">
    <property type="entry name" value="CBD_sf"/>
</dbReference>
<dbReference type="Pfam" id="PF00734">
    <property type="entry name" value="CBM_1"/>
    <property type="match status" value="1"/>
</dbReference>
<feature type="chain" id="PRO_5040919752" evidence="3">
    <location>
        <begin position="22"/>
        <end position="638"/>
    </location>
</feature>
<dbReference type="SMART" id="SM01213">
    <property type="entry name" value="Flo11"/>
    <property type="match status" value="2"/>
</dbReference>
<feature type="domain" description="Flo11" evidence="5">
    <location>
        <begin position="128"/>
        <end position="306"/>
    </location>
</feature>
<feature type="compositionally biased region" description="Low complexity" evidence="2">
    <location>
        <begin position="95"/>
        <end position="130"/>
    </location>
</feature>
<comment type="caution">
    <text evidence="6">The sequence shown here is derived from an EMBL/GenBank/DDBJ whole genome shotgun (WGS) entry which is preliminary data.</text>
</comment>
<dbReference type="GO" id="GO:0005975">
    <property type="term" value="P:carbohydrate metabolic process"/>
    <property type="evidence" value="ECO:0007669"/>
    <property type="project" value="InterPro"/>
</dbReference>
<feature type="signal peptide" evidence="3">
    <location>
        <begin position="1"/>
        <end position="21"/>
    </location>
</feature>
<dbReference type="PROSITE" id="PS51824">
    <property type="entry name" value="FLO11"/>
    <property type="match status" value="2"/>
</dbReference>
<dbReference type="PROSITE" id="PS00562">
    <property type="entry name" value="CBM1_1"/>
    <property type="match status" value="1"/>
</dbReference>
<dbReference type="SUPFAM" id="SSF57180">
    <property type="entry name" value="Cellulose-binding domain"/>
    <property type="match status" value="1"/>
</dbReference>
<feature type="compositionally biased region" description="Low complexity" evidence="2">
    <location>
        <begin position="67"/>
        <end position="86"/>
    </location>
</feature>
<dbReference type="Proteomes" id="UP001165063">
    <property type="component" value="Unassembled WGS sequence"/>
</dbReference>
<sequence length="638" mass="67382">MQFLPSFLSLTFLALCADATANSCVNQYYQCGGSNWTGATECCDGYYCSTANPYYAQCVVATNTKTTSTSSKTTSSSTSSKTTLTKNNDKQNNLTVTTSQSKSSSSSTNSDTSSSKTSTSKAITTSTPSSDSSNFFAYAKCGNLNTNYKYKCGSSYPAADIYFDNISSSTEGVYEVTLHFSVASCPSLSNLGELKIIGLDSPDSGTIILYSLNSKVYKITSDDEVCDWSVTFKVNANSYNDDYCMSSFQIQYDWFTSGASTNDKSSWSYNSNYDYLIACNIDNQNNAQADAPLYCFKEYQSSASSSATIAVESSSQSSSSSSPISNELSSSSTTDESSSLSSSQVPLTSTSVSSYESSSQVSESSIAPSATSSLSFSILTAKTAIQYTSSSAYTELITSSSSSSSSSETSEITSSSSTSTTNGSTSSQSTQSTSSHTSSLYQKCGDDETKFGSKCGSSYPCADLSVDSITSAGGDNIEVTISFSSSDCLSLYSLSSLKITGLDLDDESAEIYSLNDGYYNLGEDEVCKWTWSFVTTAEVSGSSLCLPAFGVSYTWFTDGADTTDEGSWAYDSSYSYKVGCEIDSDNTSVDDAPLYCLDLSLISSTTTSTTAKSSSSKKKTSTATTTDGQAVTTATSTA</sequence>
<keyword evidence="1 3" id="KW-0732">Signal</keyword>
<dbReference type="SMART" id="SM00236">
    <property type="entry name" value="fCBD"/>
    <property type="match status" value="1"/>
</dbReference>
<protein>
    <submittedName>
        <fullName evidence="6">Unnamed protein product</fullName>
    </submittedName>
</protein>
<dbReference type="InterPro" id="IPR000254">
    <property type="entry name" value="CBD"/>
</dbReference>
<feature type="domain" description="CBM1" evidence="4">
    <location>
        <begin position="23"/>
        <end position="59"/>
    </location>
</feature>
<evidence type="ECO:0000259" key="5">
    <source>
        <dbReference type="PROSITE" id="PS51824"/>
    </source>
</evidence>
<dbReference type="InterPro" id="IPR018789">
    <property type="entry name" value="Flo11"/>
</dbReference>
<feature type="domain" description="Flo11" evidence="5">
    <location>
        <begin position="431"/>
        <end position="607"/>
    </location>
</feature>
<proteinExistence type="predicted"/>
<name>A0A9W7DF11_AMBMO</name>
<evidence type="ECO:0000256" key="3">
    <source>
        <dbReference type="SAM" id="SignalP"/>
    </source>
</evidence>
<gene>
    <name evidence="6" type="ORF">Amon01_000360700</name>
</gene>
<evidence type="ECO:0000313" key="7">
    <source>
        <dbReference type="Proteomes" id="UP001165063"/>
    </source>
</evidence>
<dbReference type="GO" id="GO:0005576">
    <property type="term" value="C:extracellular region"/>
    <property type="evidence" value="ECO:0007669"/>
    <property type="project" value="InterPro"/>
</dbReference>
<organism evidence="6 7">
    <name type="scientific">Ambrosiozyma monospora</name>
    <name type="common">Yeast</name>
    <name type="synonym">Endomycopsis monosporus</name>
    <dbReference type="NCBI Taxonomy" id="43982"/>
    <lineage>
        <taxon>Eukaryota</taxon>
        <taxon>Fungi</taxon>
        <taxon>Dikarya</taxon>
        <taxon>Ascomycota</taxon>
        <taxon>Saccharomycotina</taxon>
        <taxon>Pichiomycetes</taxon>
        <taxon>Pichiales</taxon>
        <taxon>Pichiaceae</taxon>
        <taxon>Ambrosiozyma</taxon>
    </lineage>
</organism>